<evidence type="ECO:0000313" key="3">
    <source>
        <dbReference type="EMBL" id="MBT9146140.1"/>
    </source>
</evidence>
<sequence>MLFLGLVLIGALSYFEGIPTNDKVLVGLLMFTALAMLIAVFIAFINRPLEYILTTSKIIIGRQGRKPLHYHLEKEGKEIYIVSAKDLQKQWGSSGFFGYFGMFSHHKLGKVRLLSSSRTGIALILTTEGWLGISPSKQFLQQLRSLPE</sequence>
<feature type="transmembrane region" description="Helical" evidence="1">
    <location>
        <begin position="27"/>
        <end position="45"/>
    </location>
</feature>
<feature type="domain" description="Bacterial Pleckstrin homology" evidence="2">
    <location>
        <begin position="89"/>
        <end position="144"/>
    </location>
</feature>
<dbReference type="InterPro" id="IPR027783">
    <property type="entry name" value="Bacterial_PH-related"/>
</dbReference>
<dbReference type="Pfam" id="PF10882">
    <property type="entry name" value="bPH_5"/>
    <property type="match status" value="1"/>
</dbReference>
<accession>A0A9E2BKD1</accession>
<reference evidence="3 4" key="1">
    <citation type="journal article" date="2021" name="bioRxiv">
        <title>Unique metabolic strategies in Hadean analogues reveal hints for primordial physiology.</title>
        <authorList>
            <person name="Nobu M.K."/>
            <person name="Nakai R."/>
            <person name="Tamazawa S."/>
            <person name="Mori H."/>
            <person name="Toyoda A."/>
            <person name="Ijiri A."/>
            <person name="Suzuki S."/>
            <person name="Kurokawa K."/>
            <person name="Kamagata Y."/>
            <person name="Tamaki H."/>
        </authorList>
    </citation>
    <scope>NUCLEOTIDE SEQUENCE [LARGE SCALE GENOMIC DNA]</scope>
    <source>
        <strain evidence="3">BS525</strain>
    </source>
</reference>
<protein>
    <recommendedName>
        <fullName evidence="2">Bacterial Pleckstrin homology domain-containing protein</fullName>
    </recommendedName>
</protein>
<evidence type="ECO:0000256" key="1">
    <source>
        <dbReference type="SAM" id="Phobius"/>
    </source>
</evidence>
<name>A0A9E2BKD1_PSYF1</name>
<comment type="caution">
    <text evidence="3">The sequence shown here is derived from an EMBL/GenBank/DDBJ whole genome shotgun (WGS) entry which is preliminary data.</text>
</comment>
<proteinExistence type="predicted"/>
<evidence type="ECO:0000259" key="2">
    <source>
        <dbReference type="Pfam" id="PF10882"/>
    </source>
</evidence>
<organism evidence="3 4">
    <name type="scientific">Psychracetigena formicireducens</name>
    <dbReference type="NCBI Taxonomy" id="2986056"/>
    <lineage>
        <taxon>Bacteria</taxon>
        <taxon>Bacillati</taxon>
        <taxon>Candidatus Lithacetigenota</taxon>
        <taxon>Candidatus Psychracetigena</taxon>
    </lineage>
</organism>
<keyword evidence="1" id="KW-0472">Membrane</keyword>
<dbReference type="AlphaFoldDB" id="A0A9E2BKD1"/>
<dbReference type="EMBL" id="QLTW01000341">
    <property type="protein sequence ID" value="MBT9146140.1"/>
    <property type="molecule type" value="Genomic_DNA"/>
</dbReference>
<gene>
    <name evidence="3" type="ORF">DDT42_02022</name>
</gene>
<dbReference type="Proteomes" id="UP000811545">
    <property type="component" value="Unassembled WGS sequence"/>
</dbReference>
<keyword evidence="1" id="KW-1133">Transmembrane helix</keyword>
<keyword evidence="1" id="KW-0812">Transmembrane</keyword>
<evidence type="ECO:0000313" key="4">
    <source>
        <dbReference type="Proteomes" id="UP000811545"/>
    </source>
</evidence>